<dbReference type="RefSeq" id="XP_017773033.1">
    <property type="nucleotide sequence ID" value="XM_017917544.1"/>
</dbReference>
<dbReference type="CDD" id="cd06592">
    <property type="entry name" value="GH31_NET37"/>
    <property type="match status" value="1"/>
</dbReference>
<reference evidence="8" key="1">
    <citation type="submission" date="2025-08" db="UniProtKB">
        <authorList>
            <consortium name="RefSeq"/>
        </authorList>
    </citation>
    <scope>IDENTIFICATION</scope>
    <source>
        <tissue evidence="8">Whole Larva</tissue>
    </source>
</reference>
<evidence type="ECO:0000256" key="2">
    <source>
        <dbReference type="RuleBase" id="RU361185"/>
    </source>
</evidence>
<sequence length="833" mass="95583">MNGCIRFKKFKRRKVHHQTHHQIPVIIIDSPVHSEVSLDGCDGAGEDCDGFRRNSVSLPNLDEFELKESNNLKTSENGIRSDFTNSENDFSDVEDFRPNGVPLRHARRKSITLSPKMLKPPGDDESGSNSPGNSITSINSLASLLREKMQMLPTTIKKKKPKDYKIRAFVGFLFLTIVLLVGLAYVLYHQKVLQRAYFDKIKFSKVQRIIKIYNAEGVDIVQGRLGTTLNYDKVLPCLAEDDRNDGSICMEWMHRARLYLHFYELHEDVRCYNMKWISLSKDLEPTDCIDLHESGHWYGGGQNAESAWPLEKGGHDFAPFVTGRVDKHQWGNVLKRYFINSKGAALIIDDKTPLYTAIEGDGAEKRLCLKAKYDDFAYVNRNTPLPVLNYSICTSPNMTQLHSFMSEKSLYDVLRPNEVDDINKLISEPIWEFPSGRDNFTEDAIFDYIANINQNSQLGHVLINEFWQRHVGDFTVDKERFATFEKTLEIIRRRGFRVVFSIQPFISTESSNFARAVKKRILISERSSDRRIPALTRYKYAGSAGMLDVTNNKTMPWLLDKLKNVINEYKFDAFYLDIGTAYNVPHYYQCEKTLTNPDEYKSIFINSLQQTNNVFAVNSIVDKPSRPTFVSLPMFDSTWDGLRQIIPTVLTYGLTGYIYLIPGAVGGDYNVPPMINGTVTLPDKELYIRWLQLSTFLPVTHFTHVPSVYGDSKITEIARTLTILRNQKVVPLLKKYVNESWYMGMPLIRPLWMLDPNDPVCQTITDEFSVGEGLIVAPILHSGTREREIYLPAGVWRDGIDGSLRKGSRWTHDYKVAEMEIAYFERMPDNTRF</sequence>
<dbReference type="GeneID" id="108560100"/>
<accession>A0ABM1MEN3</accession>
<keyword evidence="4" id="KW-0472">Membrane</keyword>
<dbReference type="InterPro" id="IPR050985">
    <property type="entry name" value="Alpha-glycosidase_related"/>
</dbReference>
<dbReference type="InterPro" id="IPR017853">
    <property type="entry name" value="GH"/>
</dbReference>
<evidence type="ECO:0000313" key="7">
    <source>
        <dbReference type="Proteomes" id="UP000695000"/>
    </source>
</evidence>
<dbReference type="InterPro" id="IPR000322">
    <property type="entry name" value="Glyco_hydro_31_TIM"/>
</dbReference>
<keyword evidence="4" id="KW-0812">Transmembrane</keyword>
<dbReference type="Pfam" id="PF21365">
    <property type="entry name" value="Glyco_hydro_31_3rd"/>
    <property type="match status" value="1"/>
</dbReference>
<dbReference type="PANTHER" id="PTHR43053:SF6">
    <property type="entry name" value="SITS-BINDING PROTEIN"/>
    <property type="match status" value="1"/>
</dbReference>
<organism evidence="7 8">
    <name type="scientific">Nicrophorus vespilloides</name>
    <name type="common">Boreal carrion beetle</name>
    <dbReference type="NCBI Taxonomy" id="110193"/>
    <lineage>
        <taxon>Eukaryota</taxon>
        <taxon>Metazoa</taxon>
        <taxon>Ecdysozoa</taxon>
        <taxon>Arthropoda</taxon>
        <taxon>Hexapoda</taxon>
        <taxon>Insecta</taxon>
        <taxon>Pterygota</taxon>
        <taxon>Neoptera</taxon>
        <taxon>Endopterygota</taxon>
        <taxon>Coleoptera</taxon>
        <taxon>Polyphaga</taxon>
        <taxon>Staphyliniformia</taxon>
        <taxon>Silphidae</taxon>
        <taxon>Nicrophorinae</taxon>
        <taxon>Nicrophorus</taxon>
    </lineage>
</organism>
<dbReference type="InterPro" id="IPR048395">
    <property type="entry name" value="Glyco_hydro_31_C"/>
</dbReference>
<gene>
    <name evidence="8" type="primary">LOC108560100</name>
</gene>
<keyword evidence="7" id="KW-1185">Reference proteome</keyword>
<dbReference type="Proteomes" id="UP000695000">
    <property type="component" value="Unplaced"/>
</dbReference>
<proteinExistence type="inferred from homology"/>
<dbReference type="SUPFAM" id="SSF51011">
    <property type="entry name" value="Glycosyl hydrolase domain"/>
    <property type="match status" value="1"/>
</dbReference>
<evidence type="ECO:0000256" key="3">
    <source>
        <dbReference type="SAM" id="MobiDB-lite"/>
    </source>
</evidence>
<keyword evidence="2" id="KW-0326">Glycosidase</keyword>
<evidence type="ECO:0000313" key="8">
    <source>
        <dbReference type="RefSeq" id="XP_017773033.1"/>
    </source>
</evidence>
<feature type="transmembrane region" description="Helical" evidence="4">
    <location>
        <begin position="166"/>
        <end position="188"/>
    </location>
</feature>
<evidence type="ECO:0000256" key="4">
    <source>
        <dbReference type="SAM" id="Phobius"/>
    </source>
</evidence>
<evidence type="ECO:0000256" key="1">
    <source>
        <dbReference type="ARBA" id="ARBA00007806"/>
    </source>
</evidence>
<feature type="domain" description="Glycoside hydrolase family 31 TIM barrel" evidence="5">
    <location>
        <begin position="461"/>
        <end position="725"/>
    </location>
</feature>
<dbReference type="SUPFAM" id="SSF51445">
    <property type="entry name" value="(Trans)glycosidases"/>
    <property type="match status" value="1"/>
</dbReference>
<comment type="similarity">
    <text evidence="1 2">Belongs to the glycosyl hydrolase 31 family.</text>
</comment>
<dbReference type="InterPro" id="IPR013780">
    <property type="entry name" value="Glyco_hydro_b"/>
</dbReference>
<dbReference type="PANTHER" id="PTHR43053">
    <property type="entry name" value="GLYCOSIDASE FAMILY 31"/>
    <property type="match status" value="1"/>
</dbReference>
<keyword evidence="4" id="KW-1133">Transmembrane helix</keyword>
<dbReference type="Gene3D" id="2.60.40.1180">
    <property type="entry name" value="Golgi alpha-mannosidase II"/>
    <property type="match status" value="1"/>
</dbReference>
<dbReference type="Gene3D" id="3.20.20.80">
    <property type="entry name" value="Glycosidases"/>
    <property type="match status" value="1"/>
</dbReference>
<evidence type="ECO:0000259" key="5">
    <source>
        <dbReference type="Pfam" id="PF01055"/>
    </source>
</evidence>
<feature type="region of interest" description="Disordered" evidence="3">
    <location>
        <begin position="112"/>
        <end position="134"/>
    </location>
</feature>
<keyword evidence="2" id="KW-0378">Hydrolase</keyword>
<evidence type="ECO:0000259" key="6">
    <source>
        <dbReference type="Pfam" id="PF21365"/>
    </source>
</evidence>
<protein>
    <submittedName>
        <fullName evidence="8">Uncharacterized family 31 glucosidase KIAA1161 isoform X1</fullName>
    </submittedName>
</protein>
<feature type="domain" description="Glycosyl hydrolase family 31 C-terminal" evidence="6">
    <location>
        <begin position="744"/>
        <end position="823"/>
    </location>
</feature>
<name>A0ABM1MEN3_NICVS</name>
<dbReference type="Pfam" id="PF01055">
    <property type="entry name" value="Glyco_hydro_31_2nd"/>
    <property type="match status" value="1"/>
</dbReference>